<dbReference type="AlphaFoldDB" id="A0A1A9X1Y5"/>
<accession>A0A1A9X1Y5</accession>
<keyword evidence="1" id="KW-0812">Transmembrane</keyword>
<evidence type="ECO:0000313" key="3">
    <source>
        <dbReference type="Proteomes" id="UP000091820"/>
    </source>
</evidence>
<evidence type="ECO:0000256" key="1">
    <source>
        <dbReference type="SAM" id="Phobius"/>
    </source>
</evidence>
<keyword evidence="1" id="KW-1133">Transmembrane helix</keyword>
<feature type="transmembrane region" description="Helical" evidence="1">
    <location>
        <begin position="42"/>
        <end position="75"/>
    </location>
</feature>
<proteinExistence type="predicted"/>
<reference evidence="2" key="2">
    <citation type="submission" date="2020-05" db="UniProtKB">
        <authorList>
            <consortium name="EnsemblMetazoa"/>
        </authorList>
    </citation>
    <scope>IDENTIFICATION</scope>
    <source>
        <strain evidence="2">IAEA</strain>
    </source>
</reference>
<name>A0A1A9X1Y5_9MUSC</name>
<reference evidence="3" key="1">
    <citation type="submission" date="2014-03" db="EMBL/GenBank/DDBJ databases">
        <authorList>
            <person name="Aksoy S."/>
            <person name="Warren W."/>
            <person name="Wilson R.K."/>
        </authorList>
    </citation>
    <scope>NUCLEOTIDE SEQUENCE [LARGE SCALE GENOMIC DNA]</scope>
    <source>
        <strain evidence="3">IAEA</strain>
    </source>
</reference>
<protein>
    <submittedName>
        <fullName evidence="2">Uncharacterized protein</fullName>
    </submittedName>
</protein>
<keyword evidence="3" id="KW-1185">Reference proteome</keyword>
<keyword evidence="1" id="KW-0472">Membrane</keyword>
<sequence length="131" mass="14617">MLGLLERIRLTEGNGGGISYTEEEFSFMEIIIIPNTFINIRFYIYVCICIHITFVATATAIANAAVAAAATAAGAFGCRGDGRHKDSLFNQTYHEQPIVLVDLLKRPALDKARNEKHDELEWSLEKNDINE</sequence>
<evidence type="ECO:0000313" key="2">
    <source>
        <dbReference type="EnsemblMetazoa" id="GBRI041249-PA"/>
    </source>
</evidence>
<organism evidence="2 3">
    <name type="scientific">Glossina brevipalpis</name>
    <dbReference type="NCBI Taxonomy" id="37001"/>
    <lineage>
        <taxon>Eukaryota</taxon>
        <taxon>Metazoa</taxon>
        <taxon>Ecdysozoa</taxon>
        <taxon>Arthropoda</taxon>
        <taxon>Hexapoda</taxon>
        <taxon>Insecta</taxon>
        <taxon>Pterygota</taxon>
        <taxon>Neoptera</taxon>
        <taxon>Endopterygota</taxon>
        <taxon>Diptera</taxon>
        <taxon>Brachycera</taxon>
        <taxon>Muscomorpha</taxon>
        <taxon>Hippoboscoidea</taxon>
        <taxon>Glossinidae</taxon>
        <taxon>Glossina</taxon>
    </lineage>
</organism>
<dbReference type="EnsemblMetazoa" id="GBRI041249-RA">
    <property type="protein sequence ID" value="GBRI041249-PA"/>
    <property type="gene ID" value="GBRI041249"/>
</dbReference>
<dbReference type="Proteomes" id="UP000091820">
    <property type="component" value="Unassembled WGS sequence"/>
</dbReference>
<dbReference type="VEuPathDB" id="VectorBase:GBRI041249"/>